<dbReference type="Gene3D" id="1.25.10.10">
    <property type="entry name" value="Leucine-rich Repeat Variant"/>
    <property type="match status" value="1"/>
</dbReference>
<gene>
    <name evidence="5" type="ORF">MIND_00767000</name>
</gene>
<sequence length="973" mass="108840">MGAEPLIVPTLLPTGNLHFATVEANATAQHVLNDLITNEHVKSEILGDLDDRGWALQSIRDEQLGRRWEEAELEALGDGILPPTTPISPLINATPAIPDRQFSTYHLTSHMHKPALRLVSLHPSLSITFSFSRVPEIHDEFQYKIFISTNTTVGDVTSAVATELGLTKGLPGSNNLEYVLEEVWADGQTSDFTRLPSSSLMYKIVELPFSTNTLTSGATRSFRLAVPEEWYRRSKSRSVSGASLESSTSTLKQFQSLYEEPEEDEDDEDDSDGEGTAKLKSTISPRADEVPAAQKRFSLMSYWSAQNSGPPSPDNRKSVSEPKLVPHFTGGPWKGPGLDSMVEEEDEPFDQFAFDAFVEATVPEGRRAAMYSLPLEKRQQLLSQYRAAKPKSKSPMQSATVGPSSGAALARIIPQVTGDAFRRFSLWGGPAEPEVVQATVEKPVEELQPLQPNITGGVFSSWWSGGGTGEASGRDQPGKWYVDKLRNRKVDSKLAKLLIELNSHASSSEMQWVVEFIDENGMEVLDSLLASLVGGKRRSLTQTEQNVVFNLVKCLRVLLNTTPGLQRAFSSRTLITHMAYALHGSSLKLRGLVTRILAALCGLPADRPEGQKLVLAALTDYRIEFEEAFRFEQLLEFMRDTFDAEGDLGSEEVKREAELWEARTWSMALVNQLIFHSEAFEDRVMLRDEFARRGLNEAVVTLRYLGPTDDLRTQIERYADDKFADEESMRDRARSYIGQAGSPVNHERGMSGSETALADLVRLAKQHGELYPMMMDIMNHYTLILQRDVGLQLKADLLAILDKFVEQAAMLDDFDESWHLFMTRFSSSVVHITGQALEVKAAYEDGSRTIIEQELEALRAKYEELSDERTDLRNKLNDQLAEMNALKSLPMNMPVPNAKSIGKAGQENFHGLVQRLVQREKQVIQLQAEVDRFKAQNPADAREADDRAKRERERARLQKLNDEIAHQKIKADQ</sequence>
<dbReference type="InterPro" id="IPR014768">
    <property type="entry name" value="GBD/FH3_dom"/>
</dbReference>
<dbReference type="Proteomes" id="UP000636479">
    <property type="component" value="Unassembled WGS sequence"/>
</dbReference>
<dbReference type="GO" id="GO:0003779">
    <property type="term" value="F:actin binding"/>
    <property type="evidence" value="ECO:0007669"/>
    <property type="project" value="InterPro"/>
</dbReference>
<dbReference type="SUPFAM" id="SSF48371">
    <property type="entry name" value="ARM repeat"/>
    <property type="match status" value="1"/>
</dbReference>
<dbReference type="GO" id="GO:0005938">
    <property type="term" value="C:cell cortex"/>
    <property type="evidence" value="ECO:0007669"/>
    <property type="project" value="UniProtKB-ARBA"/>
</dbReference>
<dbReference type="InterPro" id="IPR016024">
    <property type="entry name" value="ARM-type_fold"/>
</dbReference>
<dbReference type="InterPro" id="IPR010472">
    <property type="entry name" value="FH3_dom"/>
</dbReference>
<feature type="region of interest" description="Disordered" evidence="3">
    <location>
        <begin position="934"/>
        <end position="953"/>
    </location>
</feature>
<name>A0A8H6SPI5_9AGAR</name>
<dbReference type="RefSeq" id="XP_037220007.1">
    <property type="nucleotide sequence ID" value="XM_037364363.1"/>
</dbReference>
<comment type="caution">
    <text evidence="5">The sequence shown here is derived from an EMBL/GenBank/DDBJ whole genome shotgun (WGS) entry which is preliminary data.</text>
</comment>
<feature type="compositionally biased region" description="Polar residues" evidence="3">
    <location>
        <begin position="237"/>
        <end position="256"/>
    </location>
</feature>
<evidence type="ECO:0000256" key="2">
    <source>
        <dbReference type="SAM" id="Coils"/>
    </source>
</evidence>
<dbReference type="InterPro" id="IPR051661">
    <property type="entry name" value="Actin_filament_regulator"/>
</dbReference>
<feature type="region of interest" description="Disordered" evidence="3">
    <location>
        <begin position="303"/>
        <end position="335"/>
    </location>
</feature>
<dbReference type="GO" id="GO:0031267">
    <property type="term" value="F:small GTPase binding"/>
    <property type="evidence" value="ECO:0007669"/>
    <property type="project" value="InterPro"/>
</dbReference>
<dbReference type="GO" id="GO:0032153">
    <property type="term" value="C:cell division site"/>
    <property type="evidence" value="ECO:0007669"/>
    <property type="project" value="UniProtKB-ARBA"/>
</dbReference>
<dbReference type="PROSITE" id="PS51232">
    <property type="entry name" value="GBD_FH3"/>
    <property type="match status" value="1"/>
</dbReference>
<dbReference type="PANTHER" id="PTHR47102:SF2">
    <property type="entry name" value="PROTEIN BNI1"/>
    <property type="match status" value="1"/>
</dbReference>
<reference evidence="5" key="1">
    <citation type="submission" date="2020-05" db="EMBL/GenBank/DDBJ databases">
        <title>Mycena genomes resolve the evolution of fungal bioluminescence.</title>
        <authorList>
            <person name="Tsai I.J."/>
        </authorList>
    </citation>
    <scope>NUCLEOTIDE SEQUENCE</scope>
    <source>
        <strain evidence="5">171206Taipei</strain>
    </source>
</reference>
<comment type="similarity">
    <text evidence="1">Belongs to the formin homology family. BNI1 subfamily.</text>
</comment>
<dbReference type="GeneID" id="59346879"/>
<dbReference type="AlphaFoldDB" id="A0A8H6SPI5"/>
<evidence type="ECO:0000256" key="3">
    <source>
        <dbReference type="SAM" id="MobiDB-lite"/>
    </source>
</evidence>
<evidence type="ECO:0000256" key="1">
    <source>
        <dbReference type="ARBA" id="ARBA00037935"/>
    </source>
</evidence>
<dbReference type="GO" id="GO:0030036">
    <property type="term" value="P:actin cytoskeleton organization"/>
    <property type="evidence" value="ECO:0007669"/>
    <property type="project" value="InterPro"/>
</dbReference>
<accession>A0A8H6SPI5</accession>
<dbReference type="Pfam" id="PF06367">
    <property type="entry name" value="Drf_FH3"/>
    <property type="match status" value="1"/>
</dbReference>
<organism evidence="5 6">
    <name type="scientific">Mycena indigotica</name>
    <dbReference type="NCBI Taxonomy" id="2126181"/>
    <lineage>
        <taxon>Eukaryota</taxon>
        <taxon>Fungi</taxon>
        <taxon>Dikarya</taxon>
        <taxon>Basidiomycota</taxon>
        <taxon>Agaricomycotina</taxon>
        <taxon>Agaricomycetes</taxon>
        <taxon>Agaricomycetidae</taxon>
        <taxon>Agaricales</taxon>
        <taxon>Marasmiineae</taxon>
        <taxon>Mycenaceae</taxon>
        <taxon>Mycena</taxon>
    </lineage>
</organism>
<feature type="domain" description="GBD/FH3" evidence="4">
    <location>
        <begin position="337"/>
        <end position="816"/>
    </location>
</feature>
<dbReference type="Pfam" id="PF06371">
    <property type="entry name" value="Drf_GBD"/>
    <property type="match status" value="1"/>
</dbReference>
<dbReference type="EMBL" id="JACAZF010000006">
    <property type="protein sequence ID" value="KAF7302007.1"/>
    <property type="molecule type" value="Genomic_DNA"/>
</dbReference>
<dbReference type="GO" id="GO:0051301">
    <property type="term" value="P:cell division"/>
    <property type="evidence" value="ECO:0007669"/>
    <property type="project" value="UniProtKB-ARBA"/>
</dbReference>
<protein>
    <submittedName>
        <fullName evidence="5">Formin-like protein 6</fullName>
    </submittedName>
</protein>
<dbReference type="InterPro" id="IPR010473">
    <property type="entry name" value="GTPase-bd"/>
</dbReference>
<feature type="compositionally biased region" description="Acidic residues" evidence="3">
    <location>
        <begin position="259"/>
        <end position="273"/>
    </location>
</feature>
<evidence type="ECO:0000313" key="5">
    <source>
        <dbReference type="EMBL" id="KAF7302007.1"/>
    </source>
</evidence>
<keyword evidence="2" id="KW-0175">Coiled coil</keyword>
<evidence type="ECO:0000259" key="4">
    <source>
        <dbReference type="PROSITE" id="PS51232"/>
    </source>
</evidence>
<keyword evidence="6" id="KW-1185">Reference proteome</keyword>
<proteinExistence type="inferred from homology"/>
<dbReference type="InterPro" id="IPR011989">
    <property type="entry name" value="ARM-like"/>
</dbReference>
<feature type="region of interest" description="Disordered" evidence="3">
    <location>
        <begin position="237"/>
        <end position="287"/>
    </location>
</feature>
<dbReference type="SMART" id="SM01139">
    <property type="entry name" value="Drf_FH3"/>
    <property type="match status" value="1"/>
</dbReference>
<dbReference type="PANTHER" id="PTHR47102">
    <property type="entry name" value="PROTEIN BNI1"/>
    <property type="match status" value="1"/>
</dbReference>
<dbReference type="OrthoDB" id="1668162at2759"/>
<dbReference type="GO" id="GO:0015629">
    <property type="term" value="C:actin cytoskeleton"/>
    <property type="evidence" value="ECO:0007669"/>
    <property type="project" value="UniProtKB-ARBA"/>
</dbReference>
<feature type="coiled-coil region" evidence="2">
    <location>
        <begin position="848"/>
        <end position="889"/>
    </location>
</feature>
<evidence type="ECO:0000313" key="6">
    <source>
        <dbReference type="Proteomes" id="UP000636479"/>
    </source>
</evidence>
<dbReference type="SMART" id="SM01140">
    <property type="entry name" value="Drf_GBD"/>
    <property type="match status" value="1"/>
</dbReference>